<keyword evidence="3" id="KW-1185">Reference proteome</keyword>
<keyword evidence="1" id="KW-0732">Signal</keyword>
<evidence type="ECO:0000256" key="1">
    <source>
        <dbReference type="SAM" id="SignalP"/>
    </source>
</evidence>
<proteinExistence type="predicted"/>
<dbReference type="AlphaFoldDB" id="A0A6A7ABN2"/>
<protein>
    <submittedName>
        <fullName evidence="2">Uncharacterized protein</fullName>
    </submittedName>
</protein>
<name>A0A6A7ABN2_9PLEO</name>
<gene>
    <name evidence="2" type="ORF">CC86DRAFT_367888</name>
</gene>
<reference evidence="2" key="1">
    <citation type="journal article" date="2020" name="Stud. Mycol.">
        <title>101 Dothideomycetes genomes: a test case for predicting lifestyles and emergence of pathogens.</title>
        <authorList>
            <person name="Haridas S."/>
            <person name="Albert R."/>
            <person name="Binder M."/>
            <person name="Bloem J."/>
            <person name="Labutti K."/>
            <person name="Salamov A."/>
            <person name="Andreopoulos B."/>
            <person name="Baker S."/>
            <person name="Barry K."/>
            <person name="Bills G."/>
            <person name="Bluhm B."/>
            <person name="Cannon C."/>
            <person name="Castanera R."/>
            <person name="Culley D."/>
            <person name="Daum C."/>
            <person name="Ezra D."/>
            <person name="Gonzalez J."/>
            <person name="Henrissat B."/>
            <person name="Kuo A."/>
            <person name="Liang C."/>
            <person name="Lipzen A."/>
            <person name="Lutzoni F."/>
            <person name="Magnuson J."/>
            <person name="Mondo S."/>
            <person name="Nolan M."/>
            <person name="Ohm R."/>
            <person name="Pangilinan J."/>
            <person name="Park H.-J."/>
            <person name="Ramirez L."/>
            <person name="Alfaro M."/>
            <person name="Sun H."/>
            <person name="Tritt A."/>
            <person name="Yoshinaga Y."/>
            <person name="Zwiers L.-H."/>
            <person name="Turgeon B."/>
            <person name="Goodwin S."/>
            <person name="Spatafora J."/>
            <person name="Crous P."/>
            <person name="Grigoriev I."/>
        </authorList>
    </citation>
    <scope>NUCLEOTIDE SEQUENCE</scope>
    <source>
        <strain evidence="2">CBS 113818</strain>
    </source>
</reference>
<evidence type="ECO:0000313" key="3">
    <source>
        <dbReference type="Proteomes" id="UP000799424"/>
    </source>
</evidence>
<organism evidence="2 3">
    <name type="scientific">Ophiobolus disseminans</name>
    <dbReference type="NCBI Taxonomy" id="1469910"/>
    <lineage>
        <taxon>Eukaryota</taxon>
        <taxon>Fungi</taxon>
        <taxon>Dikarya</taxon>
        <taxon>Ascomycota</taxon>
        <taxon>Pezizomycotina</taxon>
        <taxon>Dothideomycetes</taxon>
        <taxon>Pleosporomycetidae</taxon>
        <taxon>Pleosporales</taxon>
        <taxon>Pleosporineae</taxon>
        <taxon>Phaeosphaeriaceae</taxon>
        <taxon>Ophiobolus</taxon>
    </lineage>
</organism>
<dbReference type="EMBL" id="MU006220">
    <property type="protein sequence ID" value="KAF2830005.1"/>
    <property type="molecule type" value="Genomic_DNA"/>
</dbReference>
<sequence>MQSFAILTLLAAAAFAAPAPQSAALVPSGSITTWQNNACSDNDGSRNNLQNLPDQECRSLGGFSLQVDFLRQTSCEFRVYTSSTSCDGTPAAVFKPSSVCHDTTNFHAYKIVC</sequence>
<feature type="chain" id="PRO_5025349735" evidence="1">
    <location>
        <begin position="25"/>
        <end position="113"/>
    </location>
</feature>
<dbReference type="Proteomes" id="UP000799424">
    <property type="component" value="Unassembled WGS sequence"/>
</dbReference>
<feature type="signal peptide" evidence="1">
    <location>
        <begin position="1"/>
        <end position="24"/>
    </location>
</feature>
<evidence type="ECO:0000313" key="2">
    <source>
        <dbReference type="EMBL" id="KAF2830005.1"/>
    </source>
</evidence>
<accession>A0A6A7ABN2</accession>